<dbReference type="InterPro" id="IPR003708">
    <property type="entry name" value="SecB"/>
</dbReference>
<gene>
    <name evidence="1" type="ORF">LCGC14_2565250</name>
</gene>
<dbReference type="SUPFAM" id="SSF54611">
    <property type="entry name" value="SecB-like"/>
    <property type="match status" value="1"/>
</dbReference>
<accession>A0A0F9AIR9</accession>
<dbReference type="PANTHER" id="PTHR36918">
    <property type="match status" value="1"/>
</dbReference>
<sequence length="167" mass="18295">MTEDNTQAVTGDGQSGTPQFVVQRIYLKDLSFETPMGPAVFQKKVKPELNQDIGLSTTKLGEDHYEVELTLTVTVKDGKDTIYLAEVRQAGIFMVKGVEGPELAQLLNTLCPTTLFPYAREVIDSMVVKGNFPALMIPPINFEALFARAMAEGEVKTGQQASETVTH</sequence>
<reference evidence="1" key="1">
    <citation type="journal article" date="2015" name="Nature">
        <title>Complex archaea that bridge the gap between prokaryotes and eukaryotes.</title>
        <authorList>
            <person name="Spang A."/>
            <person name="Saw J.H."/>
            <person name="Jorgensen S.L."/>
            <person name="Zaremba-Niedzwiedzka K."/>
            <person name="Martijn J."/>
            <person name="Lind A.E."/>
            <person name="van Eijk R."/>
            <person name="Schleper C."/>
            <person name="Guy L."/>
            <person name="Ettema T.J."/>
        </authorList>
    </citation>
    <scope>NUCLEOTIDE SEQUENCE</scope>
</reference>
<comment type="caution">
    <text evidence="1">The sequence shown here is derived from an EMBL/GenBank/DDBJ whole genome shotgun (WGS) entry which is preliminary data.</text>
</comment>
<dbReference type="Gene3D" id="3.10.420.10">
    <property type="entry name" value="SecB-like"/>
    <property type="match status" value="1"/>
</dbReference>
<dbReference type="PANTHER" id="PTHR36918:SF1">
    <property type="entry name" value="PROTEIN-EXPORT PROTEIN SECB"/>
    <property type="match status" value="1"/>
</dbReference>
<dbReference type="GO" id="GO:0015031">
    <property type="term" value="P:protein transport"/>
    <property type="evidence" value="ECO:0007669"/>
    <property type="project" value="InterPro"/>
</dbReference>
<organism evidence="1">
    <name type="scientific">marine sediment metagenome</name>
    <dbReference type="NCBI Taxonomy" id="412755"/>
    <lineage>
        <taxon>unclassified sequences</taxon>
        <taxon>metagenomes</taxon>
        <taxon>ecological metagenomes</taxon>
    </lineage>
</organism>
<proteinExistence type="inferred from homology"/>
<dbReference type="PRINTS" id="PR01594">
    <property type="entry name" value="SECBCHAPRONE"/>
</dbReference>
<dbReference type="InterPro" id="IPR035958">
    <property type="entry name" value="SecB-like_sf"/>
</dbReference>
<dbReference type="GO" id="GO:0051262">
    <property type="term" value="P:protein tetramerization"/>
    <property type="evidence" value="ECO:0007669"/>
    <property type="project" value="InterPro"/>
</dbReference>
<dbReference type="AlphaFoldDB" id="A0A0F9AIR9"/>
<evidence type="ECO:0008006" key="2">
    <source>
        <dbReference type="Google" id="ProtNLM"/>
    </source>
</evidence>
<dbReference type="NCBIfam" id="NF004393">
    <property type="entry name" value="PRK05751.1-4"/>
    <property type="match status" value="1"/>
</dbReference>
<protein>
    <recommendedName>
        <fullName evidence="2">Protein-export protein SecB</fullName>
    </recommendedName>
</protein>
<dbReference type="EMBL" id="LAZR01042454">
    <property type="protein sequence ID" value="KKL09499.1"/>
    <property type="molecule type" value="Genomic_DNA"/>
</dbReference>
<dbReference type="GO" id="GO:0051082">
    <property type="term" value="F:unfolded protein binding"/>
    <property type="evidence" value="ECO:0007669"/>
    <property type="project" value="InterPro"/>
</dbReference>
<dbReference type="HAMAP" id="MF_00821">
    <property type="entry name" value="SecB"/>
    <property type="match status" value="1"/>
</dbReference>
<name>A0A0F9AIR9_9ZZZZ</name>
<evidence type="ECO:0000313" key="1">
    <source>
        <dbReference type="EMBL" id="KKL09499.1"/>
    </source>
</evidence>
<dbReference type="Pfam" id="PF02556">
    <property type="entry name" value="SecB"/>
    <property type="match status" value="1"/>
</dbReference>
<dbReference type="NCBIfam" id="TIGR00809">
    <property type="entry name" value="secB"/>
    <property type="match status" value="1"/>
</dbReference>